<protein>
    <submittedName>
        <fullName evidence="2">Uncharacterized protein</fullName>
    </submittedName>
</protein>
<gene>
    <name evidence="2" type="ORF">SPARVUS_LOCUS13924426</name>
</gene>
<dbReference type="Proteomes" id="UP001162483">
    <property type="component" value="Unassembled WGS sequence"/>
</dbReference>
<accession>A0ABN9GD08</accession>
<evidence type="ECO:0000256" key="1">
    <source>
        <dbReference type="SAM" id="MobiDB-lite"/>
    </source>
</evidence>
<feature type="non-terminal residue" evidence="2">
    <location>
        <position position="105"/>
    </location>
</feature>
<comment type="caution">
    <text evidence="2">The sequence shown here is derived from an EMBL/GenBank/DDBJ whole genome shotgun (WGS) entry which is preliminary data.</text>
</comment>
<feature type="non-terminal residue" evidence="2">
    <location>
        <position position="1"/>
    </location>
</feature>
<evidence type="ECO:0000313" key="2">
    <source>
        <dbReference type="EMBL" id="CAI9607300.1"/>
    </source>
</evidence>
<dbReference type="EMBL" id="CATNWA010018427">
    <property type="protein sequence ID" value="CAI9607300.1"/>
    <property type="molecule type" value="Genomic_DNA"/>
</dbReference>
<evidence type="ECO:0000313" key="3">
    <source>
        <dbReference type="Proteomes" id="UP001162483"/>
    </source>
</evidence>
<feature type="compositionally biased region" description="Basic and acidic residues" evidence="1">
    <location>
        <begin position="71"/>
        <end position="92"/>
    </location>
</feature>
<keyword evidence="3" id="KW-1185">Reference proteome</keyword>
<reference evidence="2" key="1">
    <citation type="submission" date="2023-05" db="EMBL/GenBank/DDBJ databases">
        <authorList>
            <person name="Stuckert A."/>
        </authorList>
    </citation>
    <scope>NUCLEOTIDE SEQUENCE</scope>
</reference>
<feature type="region of interest" description="Disordered" evidence="1">
    <location>
        <begin position="1"/>
        <end position="22"/>
    </location>
</feature>
<organism evidence="2 3">
    <name type="scientific">Staurois parvus</name>
    <dbReference type="NCBI Taxonomy" id="386267"/>
    <lineage>
        <taxon>Eukaryota</taxon>
        <taxon>Metazoa</taxon>
        <taxon>Chordata</taxon>
        <taxon>Craniata</taxon>
        <taxon>Vertebrata</taxon>
        <taxon>Euteleostomi</taxon>
        <taxon>Amphibia</taxon>
        <taxon>Batrachia</taxon>
        <taxon>Anura</taxon>
        <taxon>Neobatrachia</taxon>
        <taxon>Ranoidea</taxon>
        <taxon>Ranidae</taxon>
        <taxon>Staurois</taxon>
    </lineage>
</organism>
<proteinExistence type="predicted"/>
<name>A0ABN9GD08_9NEOB</name>
<sequence>AASAAAAASGPHRETWSKGPSYEDLYTQDVVISMEEQENPQRLAAENKPAKERPIWLRESTVQGGAYAESGDLKDGLDPEGFHDHEEGRPMADDNEEVMQALLKH</sequence>
<feature type="region of interest" description="Disordered" evidence="1">
    <location>
        <begin position="67"/>
        <end position="94"/>
    </location>
</feature>